<dbReference type="InterPro" id="IPR013108">
    <property type="entry name" value="Amidohydro_3"/>
</dbReference>
<dbReference type="GO" id="GO:0008270">
    <property type="term" value="F:zinc ion binding"/>
    <property type="evidence" value="ECO:0007669"/>
    <property type="project" value="UniProtKB-UniRule"/>
</dbReference>
<sequence length="424" mass="46557">MSKILIKRARVIDPSQGLDSIKDILIEKGRIKDIGEYLFELEAQIIQANGLIACPSFVDIHVHLRDPGQDYKEDLESGMKSAVAGGFTTLVCMPNTNPSIDSPEVAQYIVRKAEDIGLCKVLPAGALTKGRKGKELVDFYALKKAGCVAFTDDGSPLMGSNLMEKALRLTAQLGSLVMNHCEDDRIAYGHINDGYVSSLLGLASRPASAEDILVARDCVLAYHTGGHIHIQHVSSSLSLDLIRFFKDKGTKVSCEVNPYHLLFNELELLTSYANAKVNPPLREENQRKVLLEALKDGTIDCVATDHAPHAPWEKGSFEKAMPGMIGLQTALPMMLQLVREGYISLSKMVELMSCNPAKILGLEGCGSIKVGARANLVLFDPEKEWVLGEETSFSKSRNTPLWNKPLKGKVIYTIFEGRVVYQDV</sequence>
<comment type="function">
    <text evidence="1 7">Catalyzes the reversible cyclization of carbamoyl aspartate to dihydroorotate.</text>
</comment>
<evidence type="ECO:0000256" key="5">
    <source>
        <dbReference type="ARBA" id="ARBA00022833"/>
    </source>
</evidence>
<comment type="similarity">
    <text evidence="2 7">Belongs to the metallo-dependent hydrolases superfamily. DHOase family. Class I DHOase subfamily.</text>
</comment>
<feature type="domain" description="Dihydroorotase catalytic" evidence="9">
    <location>
        <begin position="53"/>
        <end position="235"/>
    </location>
</feature>
<reference evidence="10" key="1">
    <citation type="journal article" date="2020" name="mSystems">
        <title>Genome- and Community-Level Interaction Insights into Carbon Utilization and Element Cycling Functions of Hydrothermarchaeota in Hydrothermal Sediment.</title>
        <authorList>
            <person name="Zhou Z."/>
            <person name="Liu Y."/>
            <person name="Xu W."/>
            <person name="Pan J."/>
            <person name="Luo Z.H."/>
            <person name="Li M."/>
        </authorList>
    </citation>
    <scope>NUCLEOTIDE SEQUENCE [LARGE SCALE GENOMIC DNA]</scope>
    <source>
        <strain evidence="10">SpSt-132</strain>
    </source>
</reference>
<feature type="binding site" evidence="7">
    <location>
        <begin position="63"/>
        <end position="65"/>
    </location>
    <ligand>
        <name>substrate</name>
    </ligand>
</feature>
<evidence type="ECO:0000256" key="1">
    <source>
        <dbReference type="ARBA" id="ARBA00002368"/>
    </source>
</evidence>
<feature type="binding site" evidence="7">
    <location>
        <position position="180"/>
    </location>
    <ligand>
        <name>Zn(2+)</name>
        <dbReference type="ChEBI" id="CHEBI:29105"/>
        <label>2</label>
    </ligand>
</feature>
<organism evidence="10">
    <name type="scientific">Hydrogenobacter sp</name>
    <dbReference type="NCBI Taxonomy" id="2152829"/>
    <lineage>
        <taxon>Bacteria</taxon>
        <taxon>Pseudomonadati</taxon>
        <taxon>Aquificota</taxon>
        <taxon>Aquificia</taxon>
        <taxon>Aquificales</taxon>
        <taxon>Aquificaceae</taxon>
        <taxon>Hydrogenobacter</taxon>
    </lineage>
</organism>
<protein>
    <recommendedName>
        <fullName evidence="7">Dihydroorotase</fullName>
        <shortName evidence="7">DHOase</shortName>
        <ecNumber evidence="7">3.5.2.3</ecNumber>
    </recommendedName>
</protein>
<evidence type="ECO:0000259" key="9">
    <source>
        <dbReference type="Pfam" id="PF12890"/>
    </source>
</evidence>
<dbReference type="NCBIfam" id="TIGR00857">
    <property type="entry name" value="pyrC_multi"/>
    <property type="match status" value="1"/>
</dbReference>
<dbReference type="InterPro" id="IPR004722">
    <property type="entry name" value="DHOase"/>
</dbReference>
<dbReference type="Pfam" id="PF12890">
    <property type="entry name" value="DHOase"/>
    <property type="match status" value="1"/>
</dbReference>
<evidence type="ECO:0000256" key="3">
    <source>
        <dbReference type="ARBA" id="ARBA00022723"/>
    </source>
</evidence>
<proteinExistence type="inferred from homology"/>
<feature type="binding site" evidence="7">
    <location>
        <position position="153"/>
    </location>
    <ligand>
        <name>Zn(2+)</name>
        <dbReference type="ChEBI" id="CHEBI:29105"/>
        <label>2</label>
    </ligand>
</feature>
<dbReference type="InterPro" id="IPR032466">
    <property type="entry name" value="Metal_Hydrolase"/>
</dbReference>
<feature type="binding site" evidence="7">
    <location>
        <position position="232"/>
    </location>
    <ligand>
        <name>Zn(2+)</name>
        <dbReference type="ChEBI" id="CHEBI:29105"/>
        <label>2</label>
    </ligand>
</feature>
<dbReference type="GO" id="GO:0044205">
    <property type="term" value="P:'de novo' UMP biosynthetic process"/>
    <property type="evidence" value="ECO:0007669"/>
    <property type="project" value="UniProtKB-UniRule"/>
</dbReference>
<evidence type="ECO:0000256" key="2">
    <source>
        <dbReference type="ARBA" id="ARBA00010286"/>
    </source>
</evidence>
<keyword evidence="5 7" id="KW-0862">Zinc</keyword>
<dbReference type="GO" id="GO:0006145">
    <property type="term" value="P:purine nucleobase catabolic process"/>
    <property type="evidence" value="ECO:0007669"/>
    <property type="project" value="TreeGrafter"/>
</dbReference>
<feature type="binding site" evidence="7">
    <location>
        <begin position="322"/>
        <end position="323"/>
    </location>
    <ligand>
        <name>substrate</name>
    </ligand>
</feature>
<feature type="binding site" evidence="7">
    <location>
        <position position="278"/>
    </location>
    <ligand>
        <name>substrate</name>
    </ligand>
</feature>
<comment type="pathway">
    <text evidence="7">Pyrimidine metabolism; UMP biosynthesis via de novo pathway; (S)-dihydroorotate from bicarbonate: step 3/3.</text>
</comment>
<feature type="binding site" evidence="7">
    <location>
        <position position="305"/>
    </location>
    <ligand>
        <name>Zn(2+)</name>
        <dbReference type="ChEBI" id="CHEBI:29105"/>
        <label>1</label>
    </ligand>
</feature>
<feature type="binding site" evidence="7">
    <location>
        <position position="63"/>
    </location>
    <ligand>
        <name>Zn(2+)</name>
        <dbReference type="ChEBI" id="CHEBI:29105"/>
        <label>1</label>
    </ligand>
</feature>
<dbReference type="EC" id="3.5.2.3" evidence="7"/>
<evidence type="ECO:0000259" key="8">
    <source>
        <dbReference type="Pfam" id="PF07969"/>
    </source>
</evidence>
<feature type="binding site" evidence="7">
    <location>
        <position position="61"/>
    </location>
    <ligand>
        <name>Zn(2+)</name>
        <dbReference type="ChEBI" id="CHEBI:29105"/>
        <label>1</label>
    </ligand>
</feature>
<dbReference type="EMBL" id="DSFP01000058">
    <property type="protein sequence ID" value="HEW46339.1"/>
    <property type="molecule type" value="Genomic_DNA"/>
</dbReference>
<dbReference type="InterPro" id="IPR024403">
    <property type="entry name" value="DHOase_cat"/>
</dbReference>
<dbReference type="PANTHER" id="PTHR43668:SF2">
    <property type="entry name" value="ALLANTOINASE"/>
    <property type="match status" value="1"/>
</dbReference>
<dbReference type="PANTHER" id="PTHR43668">
    <property type="entry name" value="ALLANTOINASE"/>
    <property type="match status" value="1"/>
</dbReference>
<feature type="binding site" evidence="7">
    <location>
        <position position="153"/>
    </location>
    <ligand>
        <name>Zn(2+)</name>
        <dbReference type="ChEBI" id="CHEBI:29105"/>
        <label>1</label>
    </ligand>
</feature>
<dbReference type="HAMAP" id="MF_00220_B">
    <property type="entry name" value="PyrC_classI_B"/>
    <property type="match status" value="1"/>
</dbReference>
<gene>
    <name evidence="7" type="primary">pyrC</name>
    <name evidence="10" type="ORF">ENO47_06720</name>
</gene>
<dbReference type="GO" id="GO:0005737">
    <property type="term" value="C:cytoplasm"/>
    <property type="evidence" value="ECO:0007669"/>
    <property type="project" value="TreeGrafter"/>
</dbReference>
<dbReference type="GO" id="GO:0004151">
    <property type="term" value="F:dihydroorotase activity"/>
    <property type="evidence" value="ECO:0007669"/>
    <property type="project" value="UniProtKB-UniRule"/>
</dbReference>
<dbReference type="PROSITE" id="PS00483">
    <property type="entry name" value="DIHYDROOROTASE_2"/>
    <property type="match status" value="1"/>
</dbReference>
<dbReference type="Gene3D" id="2.30.40.10">
    <property type="entry name" value="Urease, subunit C, domain 1"/>
    <property type="match status" value="1"/>
</dbReference>
<dbReference type="PROSITE" id="PS00482">
    <property type="entry name" value="DIHYDROOROTASE_1"/>
    <property type="match status" value="1"/>
</dbReference>
<dbReference type="CDD" id="cd01317">
    <property type="entry name" value="DHOase_IIa"/>
    <property type="match status" value="1"/>
</dbReference>
<feature type="binding site" evidence="7">
    <location>
        <position position="95"/>
    </location>
    <ligand>
        <name>substrate</name>
    </ligand>
</feature>
<name>A0A7C2VAR7_9AQUI</name>
<dbReference type="SUPFAM" id="SSF51338">
    <property type="entry name" value="Composite domain of metallo-dependent hydrolases"/>
    <property type="match status" value="1"/>
</dbReference>
<dbReference type="UniPathway" id="UPA00070">
    <property type="reaction ID" value="UER00117"/>
</dbReference>
<dbReference type="Gene3D" id="3.20.20.140">
    <property type="entry name" value="Metal-dependent hydrolases"/>
    <property type="match status" value="1"/>
</dbReference>
<dbReference type="SUPFAM" id="SSF51556">
    <property type="entry name" value="Metallo-dependent hydrolases"/>
    <property type="match status" value="1"/>
</dbReference>
<feature type="domain" description="Amidohydrolase 3" evidence="8">
    <location>
        <begin position="339"/>
        <end position="421"/>
    </location>
</feature>
<dbReference type="InterPro" id="IPR050138">
    <property type="entry name" value="DHOase/Allantoinase_Hydrolase"/>
</dbReference>
<feature type="binding site" evidence="7">
    <location>
        <position position="309"/>
    </location>
    <ligand>
        <name>substrate</name>
    </ligand>
</feature>
<dbReference type="GO" id="GO:0004038">
    <property type="term" value="F:allantoinase activity"/>
    <property type="evidence" value="ECO:0007669"/>
    <property type="project" value="TreeGrafter"/>
</dbReference>
<dbReference type="NCBIfam" id="NF006844">
    <property type="entry name" value="PRK09357.2-5"/>
    <property type="match status" value="1"/>
</dbReference>
<accession>A0A7C2VAR7</accession>
<comment type="caution">
    <text evidence="10">The sequence shown here is derived from an EMBL/GenBank/DDBJ whole genome shotgun (WGS) entry which is preliminary data.</text>
</comment>
<dbReference type="InterPro" id="IPR002195">
    <property type="entry name" value="Dihydroorotase_CS"/>
</dbReference>
<comment type="cofactor">
    <cofactor evidence="7">
        <name>Zn(2+)</name>
        <dbReference type="ChEBI" id="CHEBI:29105"/>
    </cofactor>
    <text evidence="7">Binds 2 Zn(2+) ions per subunit.</text>
</comment>
<feature type="active site" evidence="7">
    <location>
        <position position="305"/>
    </location>
</feature>
<keyword evidence="3 7" id="KW-0479">Metal-binding</keyword>
<comment type="catalytic activity">
    <reaction evidence="7">
        <text>(S)-dihydroorotate + H2O = N-carbamoyl-L-aspartate + H(+)</text>
        <dbReference type="Rhea" id="RHEA:24296"/>
        <dbReference type="ChEBI" id="CHEBI:15377"/>
        <dbReference type="ChEBI" id="CHEBI:15378"/>
        <dbReference type="ChEBI" id="CHEBI:30864"/>
        <dbReference type="ChEBI" id="CHEBI:32814"/>
        <dbReference type="EC" id="3.5.2.3"/>
    </reaction>
</comment>
<evidence type="ECO:0000256" key="4">
    <source>
        <dbReference type="ARBA" id="ARBA00022801"/>
    </source>
</evidence>
<evidence type="ECO:0000256" key="6">
    <source>
        <dbReference type="ARBA" id="ARBA00022975"/>
    </source>
</evidence>
<dbReference type="InterPro" id="IPR011059">
    <property type="entry name" value="Metal-dep_hydrolase_composite"/>
</dbReference>
<evidence type="ECO:0000313" key="10">
    <source>
        <dbReference type="EMBL" id="HEW46339.1"/>
    </source>
</evidence>
<dbReference type="AlphaFoldDB" id="A0A7C2VAR7"/>
<dbReference type="Pfam" id="PF07969">
    <property type="entry name" value="Amidohydro_3"/>
    <property type="match status" value="1"/>
</dbReference>
<evidence type="ECO:0000256" key="7">
    <source>
        <dbReference type="HAMAP-Rule" id="MF_00220"/>
    </source>
</evidence>
<keyword evidence="6 7" id="KW-0665">Pyrimidine biosynthesis</keyword>
<keyword evidence="4 7" id="KW-0378">Hydrolase</keyword>